<dbReference type="PROSITE" id="PS51294">
    <property type="entry name" value="HTH_MYB"/>
    <property type="match status" value="1"/>
</dbReference>
<dbReference type="GO" id="GO:0003700">
    <property type="term" value="F:DNA-binding transcription factor activity"/>
    <property type="evidence" value="ECO:0007669"/>
    <property type="project" value="InterPro"/>
</dbReference>
<evidence type="ECO:0000256" key="5">
    <source>
        <dbReference type="ARBA" id="ARBA00023242"/>
    </source>
</evidence>
<dbReference type="PANTHER" id="PTHR31003">
    <property type="entry name" value="MYB FAMILY TRANSCRIPTION FACTOR"/>
    <property type="match status" value="1"/>
</dbReference>
<evidence type="ECO:0000313" key="9">
    <source>
        <dbReference type="Proteomes" id="UP000886520"/>
    </source>
</evidence>
<comment type="subcellular location">
    <subcellularLocation>
        <location evidence="1">Nucleus</location>
    </subcellularLocation>
</comment>
<feature type="domain" description="HTH myb-type" evidence="7">
    <location>
        <begin position="246"/>
        <end position="306"/>
    </location>
</feature>
<dbReference type="SUPFAM" id="SSF46689">
    <property type="entry name" value="Homeodomain-like"/>
    <property type="match status" value="1"/>
</dbReference>
<dbReference type="InterPro" id="IPR001005">
    <property type="entry name" value="SANT/Myb"/>
</dbReference>
<dbReference type="AlphaFoldDB" id="A0A9D4Z3K0"/>
<dbReference type="NCBIfam" id="TIGR01557">
    <property type="entry name" value="myb_SHAQKYF"/>
    <property type="match status" value="1"/>
</dbReference>
<dbReference type="Proteomes" id="UP000886520">
    <property type="component" value="Chromosome 24"/>
</dbReference>
<dbReference type="EMBL" id="JABFUD020000024">
    <property type="protein sequence ID" value="KAI5059920.1"/>
    <property type="molecule type" value="Genomic_DNA"/>
</dbReference>
<proteinExistence type="predicted"/>
<dbReference type="FunFam" id="1.10.10.60:FF:000002">
    <property type="entry name" value="Myb family transcription factor"/>
    <property type="match status" value="1"/>
</dbReference>
<comment type="caution">
    <text evidence="8">The sequence shown here is derived from an EMBL/GenBank/DDBJ whole genome shotgun (WGS) entry which is preliminary data.</text>
</comment>
<dbReference type="InterPro" id="IPR017930">
    <property type="entry name" value="Myb_dom"/>
</dbReference>
<keyword evidence="2" id="KW-0805">Transcription regulation</keyword>
<evidence type="ECO:0000256" key="6">
    <source>
        <dbReference type="SAM" id="MobiDB-lite"/>
    </source>
</evidence>
<dbReference type="GO" id="GO:0005634">
    <property type="term" value="C:nucleus"/>
    <property type="evidence" value="ECO:0007669"/>
    <property type="project" value="UniProtKB-SubCell"/>
</dbReference>
<name>A0A9D4Z3K0_ADICA</name>
<evidence type="ECO:0000256" key="2">
    <source>
        <dbReference type="ARBA" id="ARBA00023015"/>
    </source>
</evidence>
<evidence type="ECO:0000256" key="3">
    <source>
        <dbReference type="ARBA" id="ARBA00023125"/>
    </source>
</evidence>
<feature type="compositionally biased region" description="Polar residues" evidence="6">
    <location>
        <begin position="403"/>
        <end position="424"/>
    </location>
</feature>
<reference evidence="8" key="1">
    <citation type="submission" date="2021-01" db="EMBL/GenBank/DDBJ databases">
        <title>Adiantum capillus-veneris genome.</title>
        <authorList>
            <person name="Fang Y."/>
            <person name="Liao Q."/>
        </authorList>
    </citation>
    <scope>NUCLEOTIDE SEQUENCE</scope>
    <source>
        <strain evidence="8">H3</strain>
        <tissue evidence="8">Leaf</tissue>
    </source>
</reference>
<feature type="compositionally biased region" description="Basic and acidic residues" evidence="6">
    <location>
        <begin position="487"/>
        <end position="496"/>
    </location>
</feature>
<feature type="region of interest" description="Disordered" evidence="6">
    <location>
        <begin position="345"/>
        <end position="366"/>
    </location>
</feature>
<keyword evidence="9" id="KW-1185">Reference proteome</keyword>
<dbReference type="Pfam" id="PF00249">
    <property type="entry name" value="Myb_DNA-binding"/>
    <property type="match status" value="1"/>
</dbReference>
<dbReference type="OrthoDB" id="1908613at2759"/>
<dbReference type="Gene3D" id="1.10.10.60">
    <property type="entry name" value="Homeodomain-like"/>
    <property type="match status" value="1"/>
</dbReference>
<feature type="region of interest" description="Disordered" evidence="6">
    <location>
        <begin position="474"/>
        <end position="496"/>
    </location>
</feature>
<accession>A0A9D4Z3K0</accession>
<sequence length="496" mass="54974">MLKLEYYLKALEDERKKIEAFKRELPFCMQLLNDEIEASKEQIADHQEPAIKPQSTLTSVCEENQSVMNENVRPVLEEFMPIKKPADDAKEDDTTVDIGSGSKCLKSAQLPNGVMQTKFWTPAEAYVHGQEMVSSMTDKPYKKRDSMRVGGEDTEVAKPILNPQKRGGAFVPFCGSKRLQTLAEHLAVEALPLVRDRDASPTPCADMARSSTISVGVRHRHDLKETQNVAVATPTTSYTNAIGQGTQRKPRRCWSPELHRRFVNALQQLGGSEVATPKQIRELMKVDGLTNDEVKSHLQKYRLHTRRPNPSFHTASAHAPQVVVLGGIWVPPEYAAQAAVSVSQSMPNQQESAERQATHVQATPSYSEERYNQLNTTAAGASTSQLQLHPALYGFNGDARPAVTTTQSQGSSQGPLHQLSSGHSASDAGREEESEEGNEGCTSWKDEDRSTHEANGKSLFYAPLHVHKWIYNKDSVQESGDDDSEAEDGRVYETHI</sequence>
<keyword evidence="4" id="KW-0804">Transcription</keyword>
<evidence type="ECO:0000259" key="7">
    <source>
        <dbReference type="PROSITE" id="PS51294"/>
    </source>
</evidence>
<evidence type="ECO:0000256" key="1">
    <source>
        <dbReference type="ARBA" id="ARBA00004123"/>
    </source>
</evidence>
<dbReference type="InterPro" id="IPR009057">
    <property type="entry name" value="Homeodomain-like_sf"/>
</dbReference>
<dbReference type="Pfam" id="PF26575">
    <property type="entry name" value="HHO5_N"/>
    <property type="match status" value="1"/>
</dbReference>
<dbReference type="InterPro" id="IPR058673">
    <property type="entry name" value="HHO5-like_N"/>
</dbReference>
<dbReference type="PANTHER" id="PTHR31003:SF19">
    <property type="entry name" value="MYB FAMILY TRANSCRIPTION FACTOR EFM"/>
    <property type="match status" value="1"/>
</dbReference>
<feature type="region of interest" description="Disordered" evidence="6">
    <location>
        <begin position="397"/>
        <end position="452"/>
    </location>
</feature>
<keyword evidence="3" id="KW-0238">DNA-binding</keyword>
<evidence type="ECO:0000256" key="4">
    <source>
        <dbReference type="ARBA" id="ARBA00023163"/>
    </source>
</evidence>
<gene>
    <name evidence="8" type="ORF">GOP47_0024340</name>
</gene>
<evidence type="ECO:0000313" key="8">
    <source>
        <dbReference type="EMBL" id="KAI5059920.1"/>
    </source>
</evidence>
<dbReference type="GO" id="GO:0003677">
    <property type="term" value="F:DNA binding"/>
    <property type="evidence" value="ECO:0007669"/>
    <property type="project" value="UniProtKB-KW"/>
</dbReference>
<keyword evidence="5" id="KW-0539">Nucleus</keyword>
<protein>
    <recommendedName>
        <fullName evidence="7">HTH myb-type domain-containing protein</fullName>
    </recommendedName>
</protein>
<dbReference type="InterPro" id="IPR044787">
    <property type="entry name" value="HHO5-like"/>
</dbReference>
<organism evidence="8 9">
    <name type="scientific">Adiantum capillus-veneris</name>
    <name type="common">Maidenhair fern</name>
    <dbReference type="NCBI Taxonomy" id="13818"/>
    <lineage>
        <taxon>Eukaryota</taxon>
        <taxon>Viridiplantae</taxon>
        <taxon>Streptophyta</taxon>
        <taxon>Embryophyta</taxon>
        <taxon>Tracheophyta</taxon>
        <taxon>Polypodiopsida</taxon>
        <taxon>Polypodiidae</taxon>
        <taxon>Polypodiales</taxon>
        <taxon>Pteridineae</taxon>
        <taxon>Pteridaceae</taxon>
        <taxon>Vittarioideae</taxon>
        <taxon>Adiantum</taxon>
    </lineage>
</organism>
<dbReference type="InterPro" id="IPR006447">
    <property type="entry name" value="Myb_dom_plants"/>
</dbReference>